<sequence length="1052" mass="119396">MDSVRKPRVKWEVERDENSKFFHGLINSRRKSQTVQGIMLDGVWNFEPKDIKSAFLDFYKDKFNYHDSPVSFPPMLPAHHLSINDHDFLESMVSMDEIKAAVWDYGIQSFMVFFSTGTMAGVDIDTLTMEQYLALSRENQASGVVKPEIGGNINFEIKSKFMRQLREDTFSGNKDEDAHDHIDRVLNIVDKLAPGTINTWDLLKKAFIQRYCPPSMTVKQLKDIHNFKQEGYKSLYQSWERYNDLLYKCPTHDINSHQKGPIPGMTPAQALTTIQTMADHSQKWHDGTTSRNIGRSCSNDGLAALVRCQFCEGPYLDKDCPLNEEVKQIKEVKYGEFGQTMTHLLRRISSSRALGKFRVVASNNAHSIILEGNMDKGFRKMTYPPLLPEMEEEVLRNDRRGISETKCAKWQSILPPGRSSAAQQSPVPPGRGSADFSKLMLGGQGAEPPKPQKVQKKSESAISSEESPLKKKPGTLWKEKKNSLSEVAQLKEAIKRSKQETHASHVSGSGDETDIESGVLDEQYRKTSGTDEGTVTRDDDDDEDNSGNDDGNNDVGDDNDEHAEEEEEEYTDERVHTPSYYELTDEEKIDDEEKLDEEEDDEVTKELYKDVNVNLEEDAHVTLTAVHDTQKTDGATQSSSVSSHFTSKLLNLDNPSLTDTTIASFMDTTVRHEEPSSQTSAQYTVPVTAVPEITSVFTITQVDQYAQALSSIPAIVDCYIDNKLEEAIIFFEGPFQKEVKTQLPRILPQAVSDYATPVIEKNITGSLKVAVLEKSSSQPQSLYEAVATLFEFELTKILIDKMKKNKSYDKANYKRELYETDKDLFDTYGEVFSLKRSRDDRDKDQDPSAGSKRGRLPLSSICTSGHVFLCHAEEPSHTVEDSRVQQNQEFDTGYTNEQPADKEASKSDWFKKLERPPTPDPDWNKRQHVDFRPPQTWINQVARAEEPPTSFDELMDTSFDFSDFVLNRLNIKDLTQEILATTEQLDWHKPGGKPYPFDLRKPLPLIPDRRGRQIIPHDFFINNDLESIKGGDLSRRYSTSLTKTKAATYEIK</sequence>
<evidence type="ECO:0000313" key="3">
    <source>
        <dbReference type="EMBL" id="GJT99067.1"/>
    </source>
</evidence>
<protein>
    <submittedName>
        <fullName evidence="3">Retrovirus-related pol polyprotein from transposon TNT 1-94</fullName>
    </submittedName>
</protein>
<gene>
    <name evidence="3" type="ORF">Tco_1094585</name>
</gene>
<feature type="region of interest" description="Disordered" evidence="1">
    <location>
        <begin position="836"/>
        <end position="857"/>
    </location>
</feature>
<feature type="region of interest" description="Disordered" evidence="1">
    <location>
        <begin position="413"/>
        <end position="603"/>
    </location>
</feature>
<keyword evidence="4" id="KW-1185">Reference proteome</keyword>
<name>A0ABQ5IIB3_9ASTR</name>
<evidence type="ECO:0000256" key="1">
    <source>
        <dbReference type="SAM" id="MobiDB-lite"/>
    </source>
</evidence>
<dbReference type="Proteomes" id="UP001151760">
    <property type="component" value="Unassembled WGS sequence"/>
</dbReference>
<dbReference type="Pfam" id="PF03732">
    <property type="entry name" value="Retrotrans_gag"/>
    <property type="match status" value="1"/>
</dbReference>
<reference evidence="3" key="1">
    <citation type="journal article" date="2022" name="Int. J. Mol. Sci.">
        <title>Draft Genome of Tanacetum Coccineum: Genomic Comparison of Closely Related Tanacetum-Family Plants.</title>
        <authorList>
            <person name="Yamashiro T."/>
            <person name="Shiraishi A."/>
            <person name="Nakayama K."/>
            <person name="Satake H."/>
        </authorList>
    </citation>
    <scope>NUCLEOTIDE SEQUENCE</scope>
</reference>
<proteinExistence type="predicted"/>
<feature type="compositionally biased region" description="Acidic residues" evidence="1">
    <location>
        <begin position="538"/>
        <end position="571"/>
    </location>
</feature>
<comment type="caution">
    <text evidence="3">The sequence shown here is derived from an EMBL/GenBank/DDBJ whole genome shotgun (WGS) entry which is preliminary data.</text>
</comment>
<accession>A0ABQ5IIB3</accession>
<reference evidence="3" key="2">
    <citation type="submission" date="2022-01" db="EMBL/GenBank/DDBJ databases">
        <authorList>
            <person name="Yamashiro T."/>
            <person name="Shiraishi A."/>
            <person name="Satake H."/>
            <person name="Nakayama K."/>
        </authorList>
    </citation>
    <scope>NUCLEOTIDE SEQUENCE</scope>
</reference>
<feature type="compositionally biased region" description="Basic and acidic residues" evidence="1">
    <location>
        <begin position="522"/>
        <end position="537"/>
    </location>
</feature>
<dbReference type="InterPro" id="IPR005162">
    <property type="entry name" value="Retrotrans_gag_dom"/>
</dbReference>
<feature type="compositionally biased region" description="Basic and acidic residues" evidence="1">
    <location>
        <begin position="899"/>
        <end position="926"/>
    </location>
</feature>
<dbReference type="PANTHER" id="PTHR33223:SF11">
    <property type="entry name" value="ELEMENT PROTEIN, PUTATIVE-RELATED"/>
    <property type="match status" value="1"/>
</dbReference>
<feature type="domain" description="Retrotransposon gag" evidence="2">
    <location>
        <begin position="183"/>
        <end position="256"/>
    </location>
</feature>
<feature type="region of interest" description="Disordered" evidence="1">
    <location>
        <begin position="892"/>
        <end position="926"/>
    </location>
</feature>
<evidence type="ECO:0000259" key="2">
    <source>
        <dbReference type="Pfam" id="PF03732"/>
    </source>
</evidence>
<dbReference type="EMBL" id="BQNB010020734">
    <property type="protein sequence ID" value="GJT99067.1"/>
    <property type="molecule type" value="Genomic_DNA"/>
</dbReference>
<feature type="compositionally biased region" description="Acidic residues" evidence="1">
    <location>
        <begin position="583"/>
        <end position="603"/>
    </location>
</feature>
<feature type="compositionally biased region" description="Basic and acidic residues" evidence="1">
    <location>
        <begin position="492"/>
        <end position="503"/>
    </location>
</feature>
<feature type="compositionally biased region" description="Basic and acidic residues" evidence="1">
    <location>
        <begin position="836"/>
        <end position="846"/>
    </location>
</feature>
<dbReference type="PANTHER" id="PTHR33223">
    <property type="entry name" value="CCHC-TYPE DOMAIN-CONTAINING PROTEIN"/>
    <property type="match status" value="1"/>
</dbReference>
<organism evidence="3 4">
    <name type="scientific">Tanacetum coccineum</name>
    <dbReference type="NCBI Taxonomy" id="301880"/>
    <lineage>
        <taxon>Eukaryota</taxon>
        <taxon>Viridiplantae</taxon>
        <taxon>Streptophyta</taxon>
        <taxon>Embryophyta</taxon>
        <taxon>Tracheophyta</taxon>
        <taxon>Spermatophyta</taxon>
        <taxon>Magnoliopsida</taxon>
        <taxon>eudicotyledons</taxon>
        <taxon>Gunneridae</taxon>
        <taxon>Pentapetalae</taxon>
        <taxon>asterids</taxon>
        <taxon>campanulids</taxon>
        <taxon>Asterales</taxon>
        <taxon>Asteraceae</taxon>
        <taxon>Asteroideae</taxon>
        <taxon>Anthemideae</taxon>
        <taxon>Anthemidinae</taxon>
        <taxon>Tanacetum</taxon>
    </lineage>
</organism>
<evidence type="ECO:0000313" key="4">
    <source>
        <dbReference type="Proteomes" id="UP001151760"/>
    </source>
</evidence>